<dbReference type="InterPro" id="IPR017255">
    <property type="entry name" value="AcTrfase_GNAT_prd"/>
</dbReference>
<name>A0ABS1QN74_9GAMM</name>
<evidence type="ECO:0000256" key="4">
    <source>
        <dbReference type="ARBA" id="ARBA00017935"/>
    </source>
</evidence>
<evidence type="ECO:0000256" key="5">
    <source>
        <dbReference type="ARBA" id="ARBA00022679"/>
    </source>
</evidence>
<dbReference type="CDD" id="cd04301">
    <property type="entry name" value="NAT_SF"/>
    <property type="match status" value="1"/>
</dbReference>
<sequence length="173" mass="19207">MMSMDTDTTVELQLLLRHPKSTDGYQVNRLIARCKPLDTNSTYCNLLQCLHFADTCMLAEDEEDGSLLGFISAYRKPSEPNTLFVWQVAIDKRARGEGLARTLLETILGSAACEGVTHVETTITADNAPSWALFESLARNRGKGQGGRHVLFDQQRHFNGNSSSEILYRIALG</sequence>
<dbReference type="InterPro" id="IPR012772">
    <property type="entry name" value="Ectoine_EctA"/>
</dbReference>
<evidence type="ECO:0000256" key="6">
    <source>
        <dbReference type="ARBA" id="ARBA00023315"/>
    </source>
</evidence>
<dbReference type="SUPFAM" id="SSF55729">
    <property type="entry name" value="Acyl-CoA N-acyltransferases (Nat)"/>
    <property type="match status" value="1"/>
</dbReference>
<keyword evidence="5 8" id="KW-0808">Transferase</keyword>
<evidence type="ECO:0000313" key="10">
    <source>
        <dbReference type="EMBL" id="MBL1376290.1"/>
    </source>
</evidence>
<dbReference type="Gene3D" id="3.40.630.30">
    <property type="match status" value="1"/>
</dbReference>
<evidence type="ECO:0000256" key="3">
    <source>
        <dbReference type="ARBA" id="ARBA00012355"/>
    </source>
</evidence>
<dbReference type="EMBL" id="JAERTZ010000008">
    <property type="protein sequence ID" value="MBL1376290.1"/>
    <property type="molecule type" value="Genomic_DNA"/>
</dbReference>
<accession>A0ABS1QN74</accession>
<evidence type="ECO:0000256" key="1">
    <source>
        <dbReference type="ARBA" id="ARBA00004978"/>
    </source>
</evidence>
<comment type="caution">
    <text evidence="10">The sequence shown here is derived from an EMBL/GenBank/DDBJ whole genome shotgun (WGS) entry which is preliminary data.</text>
</comment>
<dbReference type="EC" id="2.3.1.178" evidence="3 8"/>
<dbReference type="Proteomes" id="UP000638570">
    <property type="component" value="Unassembled WGS sequence"/>
</dbReference>
<reference evidence="11" key="1">
    <citation type="submission" date="2021-01" db="EMBL/GenBank/DDBJ databases">
        <title>Genome public.</title>
        <authorList>
            <person name="Liu C."/>
            <person name="Sun Q."/>
        </authorList>
    </citation>
    <scope>NUCLEOTIDE SEQUENCE [LARGE SCALE GENOMIC DNA]</scope>
    <source>
        <strain evidence="11">CGMCC 1.18722</strain>
    </source>
</reference>
<comment type="catalytic activity">
    <reaction evidence="7 8">
        <text>L-2,4-diaminobutanoate + acetyl-CoA = (2S)-4-acetamido-2-aminobutanoate + CoA + H(+)</text>
        <dbReference type="Rhea" id="RHEA:16901"/>
        <dbReference type="ChEBI" id="CHEBI:15378"/>
        <dbReference type="ChEBI" id="CHEBI:57287"/>
        <dbReference type="ChEBI" id="CHEBI:57288"/>
        <dbReference type="ChEBI" id="CHEBI:58761"/>
        <dbReference type="ChEBI" id="CHEBI:58929"/>
        <dbReference type="EC" id="2.3.1.178"/>
    </reaction>
</comment>
<proteinExistence type="inferred from homology"/>
<gene>
    <name evidence="8 10" type="primary">ectA</name>
    <name evidence="10" type="ORF">JKV55_02945</name>
</gene>
<evidence type="ECO:0000256" key="2">
    <source>
        <dbReference type="ARBA" id="ARBA00010712"/>
    </source>
</evidence>
<keyword evidence="11" id="KW-1185">Reference proteome</keyword>
<evidence type="ECO:0000256" key="8">
    <source>
        <dbReference type="RuleBase" id="RU365045"/>
    </source>
</evidence>
<dbReference type="GO" id="GO:0033816">
    <property type="term" value="F:diaminobutyrate acetyltransferase activity"/>
    <property type="evidence" value="ECO:0007669"/>
    <property type="project" value="UniProtKB-EC"/>
</dbReference>
<dbReference type="PANTHER" id="PTHR43072:SF23">
    <property type="entry name" value="UPF0039 PROTEIN C11D3.02C"/>
    <property type="match status" value="1"/>
</dbReference>
<dbReference type="InterPro" id="IPR000182">
    <property type="entry name" value="GNAT_dom"/>
</dbReference>
<keyword evidence="6 8" id="KW-0012">Acyltransferase</keyword>
<organism evidence="10 11">
    <name type="scientific">Zobellella iuensis</name>
    <dbReference type="NCBI Taxonomy" id="2803811"/>
    <lineage>
        <taxon>Bacteria</taxon>
        <taxon>Pseudomonadati</taxon>
        <taxon>Pseudomonadota</taxon>
        <taxon>Gammaproteobacteria</taxon>
        <taxon>Aeromonadales</taxon>
        <taxon>Aeromonadaceae</taxon>
        <taxon>Zobellella</taxon>
    </lineage>
</organism>
<dbReference type="PANTHER" id="PTHR43072">
    <property type="entry name" value="N-ACETYLTRANSFERASE"/>
    <property type="match status" value="1"/>
</dbReference>
<dbReference type="InterPro" id="IPR016181">
    <property type="entry name" value="Acyl_CoA_acyltransferase"/>
</dbReference>
<dbReference type="NCBIfam" id="TIGR02406">
    <property type="entry name" value="ectoine_EctA"/>
    <property type="match status" value="1"/>
</dbReference>
<protein>
    <recommendedName>
        <fullName evidence="4 8">L-2,4-diaminobutyric acid acetyltransferase</fullName>
        <shortName evidence="8">DABA acetyltransferase</shortName>
        <ecNumber evidence="3 8">2.3.1.178</ecNumber>
    </recommendedName>
</protein>
<feature type="domain" description="N-acetyltransferase" evidence="9">
    <location>
        <begin position="14"/>
        <end position="173"/>
    </location>
</feature>
<evidence type="ECO:0000259" key="9">
    <source>
        <dbReference type="PROSITE" id="PS51186"/>
    </source>
</evidence>
<comment type="pathway">
    <text evidence="1 8">Amine and polyamine biosynthesis; ectoine biosynthesis; L-ectoine from L-aspartate 4-semialdehyde: step 2/3.</text>
</comment>
<dbReference type="PIRSF" id="PIRSF037663">
    <property type="entry name" value="Acetyltransf_GNAT_prd"/>
    <property type="match status" value="1"/>
</dbReference>
<evidence type="ECO:0000256" key="7">
    <source>
        <dbReference type="ARBA" id="ARBA00048924"/>
    </source>
</evidence>
<dbReference type="Pfam" id="PF00583">
    <property type="entry name" value="Acetyltransf_1"/>
    <property type="match status" value="1"/>
</dbReference>
<dbReference type="PROSITE" id="PS51186">
    <property type="entry name" value="GNAT"/>
    <property type="match status" value="1"/>
</dbReference>
<evidence type="ECO:0000313" key="11">
    <source>
        <dbReference type="Proteomes" id="UP000638570"/>
    </source>
</evidence>
<comment type="similarity">
    <text evidence="2 8">Belongs to the acetyltransferase family. EctA subfamily.</text>
</comment>
<comment type="function">
    <text evidence="8">Catalyzes the acetylation of L-2,4-diaminobutyrate (DABA) to gamma-N-acetyl-alpha,gamma-diaminobutyric acid (ADABA) with acetyl coenzyme A.</text>
</comment>